<dbReference type="Gene3D" id="2.60.260.20">
    <property type="entry name" value="Urease metallochaperone UreE, N-terminal domain"/>
    <property type="match status" value="2"/>
</dbReference>
<dbReference type="InterPro" id="IPR036869">
    <property type="entry name" value="J_dom_sf"/>
</dbReference>
<dbReference type="InterPro" id="IPR001623">
    <property type="entry name" value="DnaJ_domain"/>
</dbReference>
<evidence type="ECO:0000256" key="2">
    <source>
        <dbReference type="ARBA" id="ARBA00023125"/>
    </source>
</evidence>
<dbReference type="SUPFAM" id="SSF49493">
    <property type="entry name" value="HSP40/DnaJ peptide-binding domain"/>
    <property type="match status" value="2"/>
</dbReference>
<keyword evidence="6" id="KW-1185">Reference proteome</keyword>
<dbReference type="PANTHER" id="PTHR43096">
    <property type="entry name" value="DNAJ HOMOLOG 1, MITOCHONDRIAL-RELATED"/>
    <property type="match status" value="1"/>
</dbReference>
<dbReference type="FunFam" id="2.60.260.20:FF:000013">
    <property type="entry name" value="DnaJ subfamily B member 11"/>
    <property type="match status" value="1"/>
</dbReference>
<protein>
    <submittedName>
        <fullName evidence="5">Curved DNA-binding protein, DnaJ homologue that functions as a co-chaperone of DnaK</fullName>
    </submittedName>
</protein>
<comment type="caution">
    <text evidence="5">The sequence shown here is derived from an EMBL/GenBank/DDBJ whole genome shotgun (WGS) entry which is preliminary data.</text>
</comment>
<dbReference type="PANTHER" id="PTHR43096:SF52">
    <property type="entry name" value="DNAJ HOMOLOG 1, MITOCHONDRIAL-RELATED"/>
    <property type="match status" value="1"/>
</dbReference>
<dbReference type="PRINTS" id="PR00625">
    <property type="entry name" value="JDOMAIN"/>
</dbReference>
<evidence type="ECO:0000313" key="5">
    <source>
        <dbReference type="EMBL" id="CAA9889206.1"/>
    </source>
</evidence>
<proteinExistence type="predicted"/>
<dbReference type="CDD" id="cd06257">
    <property type="entry name" value="DnaJ"/>
    <property type="match status" value="1"/>
</dbReference>
<dbReference type="InterPro" id="IPR002939">
    <property type="entry name" value="DnaJ_C"/>
</dbReference>
<dbReference type="AlphaFoldDB" id="A0A8S0Y5J7"/>
<organism evidence="5 6">
    <name type="scientific">Candidatus Methylobacter favarea</name>
    <dbReference type="NCBI Taxonomy" id="2707345"/>
    <lineage>
        <taxon>Bacteria</taxon>
        <taxon>Pseudomonadati</taxon>
        <taxon>Pseudomonadota</taxon>
        <taxon>Gammaproteobacteria</taxon>
        <taxon>Methylococcales</taxon>
        <taxon>Methylococcaceae</taxon>
        <taxon>Methylobacter</taxon>
    </lineage>
</organism>
<sequence length="317" mass="35367">MQYKDYYKIMGLSRDATQDQIKRAYRKLARKYHPDVSKEKNAEERFKEVGEAYEVLKDPEKRAAYDQLGANWKAGQDFRPPPNWNEGFEFRGGGFTGGDAGEYSDFFEQLFGRAGFGFGTAGRRQQGFHARGQDSHAKIHIDLEDSFRGATRSITLNAPEMDGQGHVYTKQRTLNIKIPKGIKPGQHIKLAGQGNPGSGRGQAGDLILEIEFNKHPFYRVAESDIYLDLPIAPWEAALGARVKVPTPEGVVDLKIPANSQQGDKLRLKGRGLSGKTPGDFFVVLQIALPPAHTEKSKSIYQAMQKELDFNPRQSLGV</sequence>
<name>A0A8S0Y5J7_9GAMM</name>
<evidence type="ECO:0000256" key="1">
    <source>
        <dbReference type="ARBA" id="ARBA00022490"/>
    </source>
</evidence>
<dbReference type="Pfam" id="PF00226">
    <property type="entry name" value="DnaJ"/>
    <property type="match status" value="1"/>
</dbReference>
<dbReference type="GO" id="GO:0051082">
    <property type="term" value="F:unfolded protein binding"/>
    <property type="evidence" value="ECO:0007669"/>
    <property type="project" value="InterPro"/>
</dbReference>
<dbReference type="GO" id="GO:0042026">
    <property type="term" value="P:protein refolding"/>
    <property type="evidence" value="ECO:0007669"/>
    <property type="project" value="TreeGrafter"/>
</dbReference>
<dbReference type="Proteomes" id="UP000494216">
    <property type="component" value="Unassembled WGS sequence"/>
</dbReference>
<evidence type="ECO:0000313" key="6">
    <source>
        <dbReference type="Proteomes" id="UP000494216"/>
    </source>
</evidence>
<dbReference type="GO" id="GO:0005737">
    <property type="term" value="C:cytoplasm"/>
    <property type="evidence" value="ECO:0007669"/>
    <property type="project" value="TreeGrafter"/>
</dbReference>
<gene>
    <name evidence="5" type="primary">cbpA</name>
    <name evidence="5" type="ORF">METHB2_10068</name>
</gene>
<reference evidence="5 6" key="1">
    <citation type="submission" date="2020-02" db="EMBL/GenBank/DDBJ databases">
        <authorList>
            <person name="Hogendoorn C."/>
        </authorList>
    </citation>
    <scope>NUCLEOTIDE SEQUENCE [LARGE SCALE GENOMIC DNA]</scope>
    <source>
        <strain evidence="5">METHB21</strain>
    </source>
</reference>
<dbReference type="InterPro" id="IPR008971">
    <property type="entry name" value="HSP40/DnaJ_pept-bd"/>
</dbReference>
<dbReference type="PROSITE" id="PS00636">
    <property type="entry name" value="DNAJ_1"/>
    <property type="match status" value="1"/>
</dbReference>
<dbReference type="SUPFAM" id="SSF46565">
    <property type="entry name" value="Chaperone J-domain"/>
    <property type="match status" value="1"/>
</dbReference>
<dbReference type="EMBL" id="CADCXN010000001">
    <property type="protein sequence ID" value="CAA9889206.1"/>
    <property type="molecule type" value="Genomic_DNA"/>
</dbReference>
<keyword evidence="3" id="KW-0143">Chaperone</keyword>
<evidence type="ECO:0000256" key="3">
    <source>
        <dbReference type="ARBA" id="ARBA00023186"/>
    </source>
</evidence>
<dbReference type="CDD" id="cd10747">
    <property type="entry name" value="DnaJ_C"/>
    <property type="match status" value="1"/>
</dbReference>
<feature type="domain" description="J" evidence="4">
    <location>
        <begin position="5"/>
        <end position="69"/>
    </location>
</feature>
<dbReference type="Gene3D" id="1.10.287.110">
    <property type="entry name" value="DnaJ domain"/>
    <property type="match status" value="1"/>
</dbReference>
<dbReference type="SMART" id="SM00271">
    <property type="entry name" value="DnaJ"/>
    <property type="match status" value="1"/>
</dbReference>
<accession>A0A8S0Y5J7</accession>
<keyword evidence="1" id="KW-0963">Cytoplasm</keyword>
<keyword evidence="2 5" id="KW-0238">DNA-binding</keyword>
<dbReference type="Pfam" id="PF01556">
    <property type="entry name" value="DnaJ_C"/>
    <property type="match status" value="1"/>
</dbReference>
<evidence type="ECO:0000259" key="4">
    <source>
        <dbReference type="PROSITE" id="PS50076"/>
    </source>
</evidence>
<dbReference type="RefSeq" id="WP_174624256.1">
    <property type="nucleotide sequence ID" value="NZ_CADCXN010000001.1"/>
</dbReference>
<dbReference type="PROSITE" id="PS50076">
    <property type="entry name" value="DNAJ_2"/>
    <property type="match status" value="1"/>
</dbReference>
<dbReference type="FunFam" id="2.60.260.20:FF:000008">
    <property type="entry name" value="Curved DNA-binding protein"/>
    <property type="match status" value="1"/>
</dbReference>
<dbReference type="InterPro" id="IPR018253">
    <property type="entry name" value="DnaJ_domain_CS"/>
</dbReference>
<dbReference type="GO" id="GO:0003677">
    <property type="term" value="F:DNA binding"/>
    <property type="evidence" value="ECO:0007669"/>
    <property type="project" value="UniProtKB-KW"/>
</dbReference>